<sequence>MRKRILVIEDDPNVLEYMINFLQSGDYDAVGAQNGNTALDLASGTPFDLITLNMEMRHDSGAVVYKQLCSGNCNKETPFIFVGGPQEIHQAIPNAVATVNKPFDPDRMLNIIRQTLGE</sequence>
<dbReference type="OrthoDB" id="9803649at2"/>
<evidence type="ECO:0000256" key="2">
    <source>
        <dbReference type="PROSITE-ProRule" id="PRU00169"/>
    </source>
</evidence>
<proteinExistence type="predicted"/>
<dbReference type="AlphaFoldDB" id="A0A1B7XE10"/>
<name>A0A1B7XE10_9BACT</name>
<dbReference type="Gene3D" id="3.40.50.2300">
    <property type="match status" value="1"/>
</dbReference>
<keyword evidence="5" id="KW-1185">Reference proteome</keyword>
<dbReference type="Pfam" id="PF00072">
    <property type="entry name" value="Response_reg"/>
    <property type="match status" value="1"/>
</dbReference>
<evidence type="ECO:0000256" key="1">
    <source>
        <dbReference type="ARBA" id="ARBA00022553"/>
    </source>
</evidence>
<dbReference type="GO" id="GO:0000160">
    <property type="term" value="P:phosphorelay signal transduction system"/>
    <property type="evidence" value="ECO:0007669"/>
    <property type="project" value="InterPro"/>
</dbReference>
<dbReference type="Proteomes" id="UP000091979">
    <property type="component" value="Unassembled WGS sequence"/>
</dbReference>
<dbReference type="PANTHER" id="PTHR44591">
    <property type="entry name" value="STRESS RESPONSE REGULATOR PROTEIN 1"/>
    <property type="match status" value="1"/>
</dbReference>
<evidence type="ECO:0000259" key="3">
    <source>
        <dbReference type="PROSITE" id="PS50110"/>
    </source>
</evidence>
<dbReference type="SMART" id="SM00448">
    <property type="entry name" value="REC"/>
    <property type="match status" value="1"/>
</dbReference>
<comment type="caution">
    <text evidence="2">Lacks conserved residue(s) required for the propagation of feature annotation.</text>
</comment>
<dbReference type="CDD" id="cd00156">
    <property type="entry name" value="REC"/>
    <property type="match status" value="1"/>
</dbReference>
<accession>A0A1B7XE10</accession>
<organism evidence="4 5">
    <name type="scientific">Halodesulfovibrio spirochaetisodalis</name>
    <dbReference type="NCBI Taxonomy" id="1560234"/>
    <lineage>
        <taxon>Bacteria</taxon>
        <taxon>Pseudomonadati</taxon>
        <taxon>Thermodesulfobacteriota</taxon>
        <taxon>Desulfovibrionia</taxon>
        <taxon>Desulfovibrionales</taxon>
        <taxon>Desulfovibrionaceae</taxon>
        <taxon>Halodesulfovibrio</taxon>
    </lineage>
</organism>
<protein>
    <recommendedName>
        <fullName evidence="3">Response regulatory domain-containing protein</fullName>
    </recommendedName>
</protein>
<dbReference type="InterPro" id="IPR011006">
    <property type="entry name" value="CheY-like_superfamily"/>
</dbReference>
<dbReference type="PATRIC" id="fig|1560234.3.peg.300"/>
<dbReference type="InterPro" id="IPR001789">
    <property type="entry name" value="Sig_transdc_resp-reg_receiver"/>
</dbReference>
<reference evidence="4 5" key="1">
    <citation type="submission" date="2015-01" db="EMBL/GenBank/DDBJ databases">
        <title>Desulfovibrio sp. JC271 draft genome sequence.</title>
        <authorList>
            <person name="Shivani Y."/>
            <person name="Subhash Y."/>
            <person name="Sasikala C."/>
            <person name="Ramana C.V."/>
        </authorList>
    </citation>
    <scope>NUCLEOTIDE SEQUENCE [LARGE SCALE GENOMIC DNA]</scope>
    <source>
        <strain evidence="4 5">JC271</strain>
    </source>
</reference>
<evidence type="ECO:0000313" key="5">
    <source>
        <dbReference type="Proteomes" id="UP000091979"/>
    </source>
</evidence>
<dbReference type="RefSeq" id="WP_066854137.1">
    <property type="nucleotide sequence ID" value="NZ_JXMS01000010.1"/>
</dbReference>
<dbReference type="STRING" id="1560234.SP90_07405"/>
<keyword evidence="1" id="KW-0597">Phosphoprotein</keyword>
<evidence type="ECO:0000313" key="4">
    <source>
        <dbReference type="EMBL" id="OBQ52395.1"/>
    </source>
</evidence>
<comment type="caution">
    <text evidence="4">The sequence shown here is derived from an EMBL/GenBank/DDBJ whole genome shotgun (WGS) entry which is preliminary data.</text>
</comment>
<dbReference type="EMBL" id="JXMS01000010">
    <property type="protein sequence ID" value="OBQ52395.1"/>
    <property type="molecule type" value="Genomic_DNA"/>
</dbReference>
<gene>
    <name evidence="4" type="ORF">SP90_07405</name>
</gene>
<dbReference type="SUPFAM" id="SSF52172">
    <property type="entry name" value="CheY-like"/>
    <property type="match status" value="1"/>
</dbReference>
<feature type="domain" description="Response regulatory" evidence="3">
    <location>
        <begin position="4"/>
        <end position="116"/>
    </location>
</feature>
<dbReference type="PROSITE" id="PS50110">
    <property type="entry name" value="RESPONSE_REGULATORY"/>
    <property type="match status" value="1"/>
</dbReference>
<dbReference type="InterPro" id="IPR050595">
    <property type="entry name" value="Bact_response_regulator"/>
</dbReference>
<dbReference type="PANTHER" id="PTHR44591:SF3">
    <property type="entry name" value="RESPONSE REGULATORY DOMAIN-CONTAINING PROTEIN"/>
    <property type="match status" value="1"/>
</dbReference>